<dbReference type="GO" id="GO:0047499">
    <property type="term" value="F:calcium-independent phospholipase A2 activity"/>
    <property type="evidence" value="ECO:0007669"/>
    <property type="project" value="TreeGrafter"/>
</dbReference>
<dbReference type="GO" id="GO:0046486">
    <property type="term" value="P:glycerolipid metabolic process"/>
    <property type="evidence" value="ECO:0007669"/>
    <property type="project" value="UniProtKB-ARBA"/>
</dbReference>
<dbReference type="GO" id="GO:0019369">
    <property type="term" value="P:arachidonate metabolic process"/>
    <property type="evidence" value="ECO:0007669"/>
    <property type="project" value="TreeGrafter"/>
</dbReference>
<dbReference type="PANTHER" id="PTHR24185">
    <property type="entry name" value="CALCIUM-INDEPENDENT PHOSPHOLIPASE A2-GAMMA"/>
    <property type="match status" value="1"/>
</dbReference>
<evidence type="ECO:0000256" key="1">
    <source>
        <dbReference type="ARBA" id="ARBA00022723"/>
    </source>
</evidence>
<keyword evidence="5 8" id="KW-0442">Lipid degradation</keyword>
<dbReference type="SUPFAM" id="SSF52151">
    <property type="entry name" value="FabD/lysophospholipase-like"/>
    <property type="match status" value="1"/>
</dbReference>
<dbReference type="PROSITE" id="PS50089">
    <property type="entry name" value="ZF_RING_2"/>
    <property type="match status" value="1"/>
</dbReference>
<dbReference type="Pfam" id="PF01734">
    <property type="entry name" value="Patatin"/>
    <property type="match status" value="1"/>
</dbReference>
<dbReference type="PROSITE" id="PS51635">
    <property type="entry name" value="PNPLA"/>
    <property type="match status" value="1"/>
</dbReference>
<keyword evidence="6 8" id="KW-0443">Lipid metabolism</keyword>
<dbReference type="AlphaFoldDB" id="A0AA40EET1"/>
<keyword evidence="2 7" id="KW-0863">Zinc-finger</keyword>
<dbReference type="SUPFAM" id="SSF52540">
    <property type="entry name" value="P-loop containing nucleoside triphosphate hydrolases"/>
    <property type="match status" value="2"/>
</dbReference>
<feature type="domain" description="RING-type" evidence="9">
    <location>
        <begin position="662"/>
        <end position="705"/>
    </location>
</feature>
<evidence type="ECO:0000256" key="6">
    <source>
        <dbReference type="ARBA" id="ARBA00023098"/>
    </source>
</evidence>
<feature type="active site" description="Nucleophile" evidence="8">
    <location>
        <position position="771"/>
    </location>
</feature>
<evidence type="ECO:0000256" key="3">
    <source>
        <dbReference type="ARBA" id="ARBA00022801"/>
    </source>
</evidence>
<evidence type="ECO:0000256" key="2">
    <source>
        <dbReference type="ARBA" id="ARBA00022771"/>
    </source>
</evidence>
<dbReference type="InterPro" id="IPR002641">
    <property type="entry name" value="PNPLA_dom"/>
</dbReference>
<gene>
    <name evidence="11" type="ORF">B0T18DRAFT_334488</name>
</gene>
<name>A0AA40EET1_9PEZI</name>
<evidence type="ECO:0000256" key="7">
    <source>
        <dbReference type="PROSITE-ProRule" id="PRU00175"/>
    </source>
</evidence>
<comment type="caution">
    <text evidence="11">The sequence shown here is derived from an EMBL/GenBank/DDBJ whole genome shotgun (WGS) entry which is preliminary data.</text>
</comment>
<dbReference type="PROSITE" id="PS00518">
    <property type="entry name" value="ZF_RING_1"/>
    <property type="match status" value="1"/>
</dbReference>
<feature type="short sequence motif" description="GXGXXG" evidence="8">
    <location>
        <begin position="735"/>
        <end position="740"/>
    </location>
</feature>
<evidence type="ECO:0008006" key="13">
    <source>
        <dbReference type="Google" id="ProtNLM"/>
    </source>
</evidence>
<dbReference type="GO" id="GO:0008270">
    <property type="term" value="F:zinc ion binding"/>
    <property type="evidence" value="ECO:0007669"/>
    <property type="project" value="UniProtKB-KW"/>
</dbReference>
<evidence type="ECO:0000259" key="9">
    <source>
        <dbReference type="PROSITE" id="PS50089"/>
    </source>
</evidence>
<keyword evidence="3 8" id="KW-0378">Hydrolase</keyword>
<evidence type="ECO:0000256" key="5">
    <source>
        <dbReference type="ARBA" id="ARBA00022963"/>
    </source>
</evidence>
<feature type="active site" description="Proton acceptor" evidence="8">
    <location>
        <position position="938"/>
    </location>
</feature>
<accession>A0AA40EET1</accession>
<dbReference type="InterPro" id="IPR017907">
    <property type="entry name" value="Znf_RING_CS"/>
</dbReference>
<dbReference type="Gene3D" id="3.40.1090.10">
    <property type="entry name" value="Cytosolic phospholipase A2 catalytic domain"/>
    <property type="match status" value="1"/>
</dbReference>
<feature type="short sequence motif" description="DGA/G" evidence="8">
    <location>
        <begin position="938"/>
        <end position="940"/>
    </location>
</feature>
<evidence type="ECO:0000313" key="12">
    <source>
        <dbReference type="Proteomes" id="UP001172155"/>
    </source>
</evidence>
<dbReference type="GO" id="GO:0016042">
    <property type="term" value="P:lipid catabolic process"/>
    <property type="evidence" value="ECO:0007669"/>
    <property type="project" value="UniProtKB-UniRule"/>
</dbReference>
<organism evidence="11 12">
    <name type="scientific">Schizothecium vesticola</name>
    <dbReference type="NCBI Taxonomy" id="314040"/>
    <lineage>
        <taxon>Eukaryota</taxon>
        <taxon>Fungi</taxon>
        <taxon>Dikarya</taxon>
        <taxon>Ascomycota</taxon>
        <taxon>Pezizomycotina</taxon>
        <taxon>Sordariomycetes</taxon>
        <taxon>Sordariomycetidae</taxon>
        <taxon>Sordariales</taxon>
        <taxon>Schizotheciaceae</taxon>
        <taxon>Schizothecium</taxon>
    </lineage>
</organism>
<reference evidence="11" key="1">
    <citation type="submission" date="2023-06" db="EMBL/GenBank/DDBJ databases">
        <title>Genome-scale phylogeny and comparative genomics of the fungal order Sordariales.</title>
        <authorList>
            <consortium name="Lawrence Berkeley National Laboratory"/>
            <person name="Hensen N."/>
            <person name="Bonometti L."/>
            <person name="Westerberg I."/>
            <person name="Brannstrom I.O."/>
            <person name="Guillou S."/>
            <person name="Cros-Aarteil S."/>
            <person name="Calhoun S."/>
            <person name="Haridas S."/>
            <person name="Kuo A."/>
            <person name="Mondo S."/>
            <person name="Pangilinan J."/>
            <person name="Riley R."/>
            <person name="LaButti K."/>
            <person name="Andreopoulos B."/>
            <person name="Lipzen A."/>
            <person name="Chen C."/>
            <person name="Yanf M."/>
            <person name="Daum C."/>
            <person name="Ng V."/>
            <person name="Clum A."/>
            <person name="Steindorff A."/>
            <person name="Ohm R."/>
            <person name="Martin F."/>
            <person name="Silar P."/>
            <person name="Natvig D."/>
            <person name="Lalanne C."/>
            <person name="Gautier V."/>
            <person name="Ament-velasquez S.L."/>
            <person name="Kruys A."/>
            <person name="Hutchinson M.I."/>
            <person name="Powell A.J."/>
            <person name="Barry K."/>
            <person name="Miller A.N."/>
            <person name="Grigoriev I.V."/>
            <person name="Debuchy R."/>
            <person name="Gladieux P."/>
            <person name="Thoren M.H."/>
            <person name="Johannesson H."/>
        </authorList>
    </citation>
    <scope>NUCLEOTIDE SEQUENCE</scope>
    <source>
        <strain evidence="11">SMH3187-1</strain>
    </source>
</reference>
<sequence>MAEAPVSPTATEGPDSTECPICENTSPHVFWFCGVCKLAYCDGCWDTQAPHRMKSRALASTPHEKTPLDIAEKVGKVLGPTEDVEKREELHREDENTAWFGIERRDDSSPLLLQDYGRLNDFLHDWEANQSSLKPGPRTPSLISFVGQTGAGKSSLVKLLIDFASNGKQTYSTPVIGSRTDHLPTSEDVHLYLDPGTAASNRPILLADCEGLDGGDREPKGASLKSRFRKEDEQIARNDDGFFKRQRVSYECALQWSMIGPKTRSRGFAVTHVYPRLLYAFSDVIVFVLRNHRVIEKVFEKLISWATNAIETSSNQPILPHAIIVLNASEHDDHPHFWDSKLNTAEILESVSQVLDTNERFSSWVDSWRVRGKKINTLRDLILCYYSSIEVIRVPTDRMPSLVHEKVKQLYHSVSKASVASLDARGRARMVLDVQDLQNYMRDAFFVFGETLEASFDFGRASLRNAPIPAGFGGNISKLLLGIISKWKKHRKVSANQILTELSYMVASCIMLDVTRHKNKGTAIEIFPKYIGLLDDVLELFYEEHWPCERRHPRTRARCVNVRARHTKGHQMDNGKVFAAGDYVSEVTLDEYRQEFRDNVYCCLVKLLGRLEKELKSNEEDASERLAASSIHKHMVLSGFFRCVDPPDWRGSAGPLTSQSACFCCLLEAGQYPLPCGHLLCAECVTTFGQLDSSSSTVGMKECPIGGDACPPMCFPAQIRIKPRSSGVRIMTLDGGGIRGIVELEVLKCIEDVLGGQLRIQSFFDLIVGTSAGGLVALGLGQMGWSVAECIGRFQVLCQDIFTPRVGSKLHIVKTLVEGFHHSRYETRPMEKALKAAFSENCLLFGGTQEERPRFGDCSHSLSVAVVAASIADNRAFVLSNYNRPADPNIPIGTSYHFQRPERASQELKIWEAARATCAAPQYFKQFHHCPSQRLYVDGAVFHNNPVRIAELERRILWPEHQQPDVMLSIGTGSVDPSDSVTVKCFRMRKQPRILSNWRHLFKILMNNMELALDCDRIWDEYYQLASAAPSVSGSSKRLFRINPSITGTLPALDDVHRMAGLQRDVRRCLATEPKIAEVARQLVASSFYFDLVSVDEGILDRSKVKGTT</sequence>
<evidence type="ECO:0000256" key="4">
    <source>
        <dbReference type="ARBA" id="ARBA00022833"/>
    </source>
</evidence>
<evidence type="ECO:0000259" key="10">
    <source>
        <dbReference type="PROSITE" id="PS51635"/>
    </source>
</evidence>
<feature type="short sequence motif" description="GXSXG" evidence="8">
    <location>
        <begin position="769"/>
        <end position="773"/>
    </location>
</feature>
<dbReference type="InterPro" id="IPR001841">
    <property type="entry name" value="Znf_RING"/>
</dbReference>
<keyword evidence="1" id="KW-0479">Metal-binding</keyword>
<proteinExistence type="predicted"/>
<dbReference type="Proteomes" id="UP001172155">
    <property type="component" value="Unassembled WGS sequence"/>
</dbReference>
<dbReference type="EMBL" id="JAUKUD010000007">
    <property type="protein sequence ID" value="KAK0738844.1"/>
    <property type="molecule type" value="Genomic_DNA"/>
</dbReference>
<dbReference type="PANTHER" id="PTHR24185:SF1">
    <property type="entry name" value="CALCIUM-INDEPENDENT PHOSPHOLIPASE A2-GAMMA"/>
    <property type="match status" value="1"/>
</dbReference>
<dbReference type="CDD" id="cd07199">
    <property type="entry name" value="Pat17_PNPLA8_PNPLA9_like"/>
    <property type="match status" value="1"/>
</dbReference>
<dbReference type="InterPro" id="IPR016035">
    <property type="entry name" value="Acyl_Trfase/lysoPLipase"/>
</dbReference>
<evidence type="ECO:0000313" key="11">
    <source>
        <dbReference type="EMBL" id="KAK0738844.1"/>
    </source>
</evidence>
<protein>
    <recommendedName>
        <fullName evidence="13">PNPLA domain-containing protein</fullName>
    </recommendedName>
</protein>
<feature type="domain" description="PNPLA" evidence="10">
    <location>
        <begin position="731"/>
        <end position="951"/>
    </location>
</feature>
<dbReference type="InterPro" id="IPR027417">
    <property type="entry name" value="P-loop_NTPase"/>
</dbReference>
<evidence type="ECO:0000256" key="8">
    <source>
        <dbReference type="PROSITE-ProRule" id="PRU01161"/>
    </source>
</evidence>
<keyword evidence="12" id="KW-1185">Reference proteome</keyword>
<dbReference type="GO" id="GO:0016020">
    <property type="term" value="C:membrane"/>
    <property type="evidence" value="ECO:0007669"/>
    <property type="project" value="TreeGrafter"/>
</dbReference>
<keyword evidence="4" id="KW-0862">Zinc</keyword>